<comment type="caution">
    <text evidence="2">Lacks conserved residue(s) required for the propagation of feature annotation.</text>
</comment>
<name>A0A1E8GLF2_9LACT</name>
<dbReference type="EMBL" id="MKIR01000021">
    <property type="protein sequence ID" value="OFI49074.1"/>
    <property type="molecule type" value="Genomic_DNA"/>
</dbReference>
<dbReference type="HAMAP" id="MF_00984">
    <property type="entry name" value="SSB"/>
    <property type="match status" value="1"/>
</dbReference>
<proteinExistence type="inferred from homology"/>
<keyword evidence="2" id="KW-0234">DNA repair</keyword>
<dbReference type="RefSeq" id="WP_070792367.1">
    <property type="nucleotide sequence ID" value="NZ_MKIR01000021.1"/>
</dbReference>
<gene>
    <name evidence="5" type="ORF">BG261_04155</name>
</gene>
<reference evidence="6" key="1">
    <citation type="submission" date="2016-09" db="EMBL/GenBank/DDBJ databases">
        <title>Draft genome sequence of a novel species of the family Streptococcaceae isolated from flowers.</title>
        <authorList>
            <person name="Chuah L.-O."/>
            <person name="Yap K.-P."/>
            <person name="Thong K.L."/>
            <person name="Liong M.T."/>
            <person name="Ahmad R."/>
            <person name="Rusul G."/>
        </authorList>
    </citation>
    <scope>NUCLEOTIDE SEQUENCE [LARGE SCALE GENOMIC DNA]</scope>
    <source>
        <strain evidence="6">DF1</strain>
    </source>
</reference>
<feature type="short sequence motif" description="Important for interaction with partner proteins" evidence="2">
    <location>
        <begin position="163"/>
        <end position="168"/>
    </location>
</feature>
<dbReference type="PANTHER" id="PTHR10302">
    <property type="entry name" value="SINGLE-STRANDED DNA-BINDING PROTEIN"/>
    <property type="match status" value="1"/>
</dbReference>
<evidence type="ECO:0000313" key="6">
    <source>
        <dbReference type="Proteomes" id="UP000178622"/>
    </source>
</evidence>
<dbReference type="NCBIfam" id="TIGR00621">
    <property type="entry name" value="ssb"/>
    <property type="match status" value="1"/>
</dbReference>
<keyword evidence="1 2" id="KW-0238">DNA-binding</keyword>
<dbReference type="CDD" id="cd04496">
    <property type="entry name" value="SSB_OBF"/>
    <property type="match status" value="1"/>
</dbReference>
<keyword evidence="2" id="KW-0227">DNA damage</keyword>
<organism evidence="5 6">
    <name type="scientific">Floricoccus tropicus</name>
    <dbReference type="NCBI Taxonomy" id="1859473"/>
    <lineage>
        <taxon>Bacteria</taxon>
        <taxon>Bacillati</taxon>
        <taxon>Bacillota</taxon>
        <taxon>Bacilli</taxon>
        <taxon>Lactobacillales</taxon>
        <taxon>Streptococcaceae</taxon>
        <taxon>Floricoccus</taxon>
    </lineage>
</organism>
<dbReference type="GO" id="GO:0006260">
    <property type="term" value="P:DNA replication"/>
    <property type="evidence" value="ECO:0007669"/>
    <property type="project" value="UniProtKB-UniRule"/>
</dbReference>
<dbReference type="Proteomes" id="UP000178622">
    <property type="component" value="Unassembled WGS sequence"/>
</dbReference>
<dbReference type="SUPFAM" id="SSF50249">
    <property type="entry name" value="Nucleic acid-binding proteins"/>
    <property type="match status" value="1"/>
</dbReference>
<evidence type="ECO:0000256" key="2">
    <source>
        <dbReference type="HAMAP-Rule" id="MF_00984"/>
    </source>
</evidence>
<protein>
    <recommendedName>
        <fullName evidence="2 3">Single-stranded DNA-binding protein</fullName>
        <shortName evidence="2">SSB</shortName>
    </recommendedName>
</protein>
<dbReference type="PROSITE" id="PS50935">
    <property type="entry name" value="SSB"/>
    <property type="match status" value="1"/>
</dbReference>
<comment type="caution">
    <text evidence="5">The sequence shown here is derived from an EMBL/GenBank/DDBJ whole genome shotgun (WGS) entry which is preliminary data.</text>
</comment>
<dbReference type="InterPro" id="IPR012340">
    <property type="entry name" value="NA-bd_OB-fold"/>
</dbReference>
<keyword evidence="6" id="KW-1185">Reference proteome</keyword>
<dbReference type="Gene3D" id="2.40.50.140">
    <property type="entry name" value="Nucleic acid-binding proteins"/>
    <property type="match status" value="1"/>
</dbReference>
<comment type="function">
    <text evidence="2">Plays an important role in DNA replication, recombination and repair. Binds to ssDNA and to an array of partner proteins to recruit them to their sites of action during DNA metabolism.</text>
</comment>
<dbReference type="Pfam" id="PF00436">
    <property type="entry name" value="SSB"/>
    <property type="match status" value="1"/>
</dbReference>
<feature type="compositionally biased region" description="Low complexity" evidence="4">
    <location>
        <begin position="125"/>
        <end position="141"/>
    </location>
</feature>
<dbReference type="PANTHER" id="PTHR10302:SF27">
    <property type="entry name" value="SINGLE-STRANDED DNA-BINDING PROTEIN"/>
    <property type="match status" value="1"/>
</dbReference>
<dbReference type="GO" id="GO:0009295">
    <property type="term" value="C:nucleoid"/>
    <property type="evidence" value="ECO:0007669"/>
    <property type="project" value="TreeGrafter"/>
</dbReference>
<accession>A0A1E8GLF2</accession>
<dbReference type="GO" id="GO:0006281">
    <property type="term" value="P:DNA repair"/>
    <property type="evidence" value="ECO:0007669"/>
    <property type="project" value="UniProtKB-UniRule"/>
</dbReference>
<dbReference type="GO" id="GO:0006310">
    <property type="term" value="P:DNA recombination"/>
    <property type="evidence" value="ECO:0007669"/>
    <property type="project" value="UniProtKB-UniRule"/>
</dbReference>
<evidence type="ECO:0000256" key="3">
    <source>
        <dbReference type="PIRNR" id="PIRNR002070"/>
    </source>
</evidence>
<keyword evidence="2" id="KW-0235">DNA replication</keyword>
<keyword evidence="2" id="KW-0233">DNA recombination</keyword>
<sequence length="168" mass="18350">MINNVVLVGRLTKDIELRQTASGQSNTSFTLAITRNFKNQNGEYDADFVQVVAWRQTAEFLARFGAKKGNLLGVTGRIQTRNYENQQGQRVYVTEVVADNVTFLESRATRESQGGSTGGGYQAPQGNSNNNSYGSSTQQNNVPDFGRNDSDPFGGGSPINIDDDDLPF</sequence>
<dbReference type="AlphaFoldDB" id="A0A1E8GLF2"/>
<dbReference type="GO" id="GO:0003697">
    <property type="term" value="F:single-stranded DNA binding"/>
    <property type="evidence" value="ECO:0007669"/>
    <property type="project" value="UniProtKB-UniRule"/>
</dbReference>
<evidence type="ECO:0000256" key="1">
    <source>
        <dbReference type="ARBA" id="ARBA00023125"/>
    </source>
</evidence>
<dbReference type="PIRSF" id="PIRSF002070">
    <property type="entry name" value="SSB"/>
    <property type="match status" value="1"/>
</dbReference>
<feature type="region of interest" description="Disordered" evidence="4">
    <location>
        <begin position="107"/>
        <end position="168"/>
    </location>
</feature>
<dbReference type="OrthoDB" id="9809878at2"/>
<comment type="subunit">
    <text evidence="2">Homotetramer.</text>
</comment>
<dbReference type="InterPro" id="IPR000424">
    <property type="entry name" value="Primosome_PriB/ssb"/>
</dbReference>
<dbReference type="InterPro" id="IPR011344">
    <property type="entry name" value="ssDNA-bd"/>
</dbReference>
<evidence type="ECO:0000313" key="5">
    <source>
        <dbReference type="EMBL" id="OFI49074.1"/>
    </source>
</evidence>
<dbReference type="STRING" id="1859473.BG261_04155"/>
<evidence type="ECO:0000256" key="4">
    <source>
        <dbReference type="SAM" id="MobiDB-lite"/>
    </source>
</evidence>